<dbReference type="EC" id="1.6.99.3" evidence="1"/>
<protein>
    <submittedName>
        <fullName evidence="1">NADH oxidase</fullName>
        <ecNumber evidence="1">1.6.99.3</ecNumber>
    </submittedName>
</protein>
<dbReference type="AlphaFoldDB" id="A0A3B0PMT4"/>
<organism evidence="1 2">
    <name type="scientific">Mycoplasmopsis edwardii</name>
    <dbReference type="NCBI Taxonomy" id="53558"/>
    <lineage>
        <taxon>Bacteria</taxon>
        <taxon>Bacillati</taxon>
        <taxon>Mycoplasmatota</taxon>
        <taxon>Mycoplasmoidales</taxon>
        <taxon>Metamycoplasmataceae</taxon>
        <taxon>Mycoplasmopsis</taxon>
    </lineage>
</organism>
<accession>A0A3B0PMT4</accession>
<dbReference type="Gene3D" id="3.30.390.30">
    <property type="match status" value="1"/>
</dbReference>
<reference evidence="2" key="1">
    <citation type="submission" date="2018-06" db="EMBL/GenBank/DDBJ databases">
        <authorList>
            <consortium name="Pathogen Informatics"/>
        </authorList>
    </citation>
    <scope>NUCLEOTIDE SEQUENCE [LARGE SCALE GENOMIC DNA]</scope>
    <source>
        <strain evidence="2">NCTC10132</strain>
    </source>
</reference>
<proteinExistence type="predicted"/>
<evidence type="ECO:0000313" key="1">
    <source>
        <dbReference type="EMBL" id="SYV97080.1"/>
    </source>
</evidence>
<keyword evidence="2" id="KW-1185">Reference proteome</keyword>
<dbReference type="GO" id="GO:0016491">
    <property type="term" value="F:oxidoreductase activity"/>
    <property type="evidence" value="ECO:0007669"/>
    <property type="project" value="UniProtKB-KW"/>
</dbReference>
<dbReference type="Proteomes" id="UP000257559">
    <property type="component" value="Chromosome"/>
</dbReference>
<dbReference type="InterPro" id="IPR016156">
    <property type="entry name" value="FAD/NAD-linked_Rdtase_dimer_sf"/>
</dbReference>
<dbReference type="EMBL" id="LS991951">
    <property type="protein sequence ID" value="SYV97080.1"/>
    <property type="molecule type" value="Genomic_DNA"/>
</dbReference>
<sequence length="48" mass="5642">MLSLAIQQKLTLPQIALMDFYFLPHFNKPFNFVIQTILNALNLNYSKK</sequence>
<gene>
    <name evidence="1" type="primary">MCYN0515_2</name>
    <name evidence="1" type="ORF">NCTC10132_00439</name>
</gene>
<dbReference type="SUPFAM" id="SSF55424">
    <property type="entry name" value="FAD/NAD-linked reductases, dimerisation (C-terminal) domain"/>
    <property type="match status" value="1"/>
</dbReference>
<keyword evidence="1" id="KW-0560">Oxidoreductase</keyword>
<name>A0A3B0PMT4_9BACT</name>
<dbReference type="KEGG" id="medw:NCTC10132_00439"/>
<evidence type="ECO:0000313" key="2">
    <source>
        <dbReference type="Proteomes" id="UP000257559"/>
    </source>
</evidence>